<dbReference type="InterPro" id="IPR005122">
    <property type="entry name" value="Uracil-DNA_glycosylase-like"/>
</dbReference>
<dbReference type="Gene3D" id="3.40.470.10">
    <property type="entry name" value="Uracil-DNA glycosylase-like domain"/>
    <property type="match status" value="1"/>
</dbReference>
<evidence type="ECO:0000256" key="4">
    <source>
        <dbReference type="ARBA" id="ARBA00023204"/>
    </source>
</evidence>
<evidence type="ECO:0000256" key="3">
    <source>
        <dbReference type="ARBA" id="ARBA00022801"/>
    </source>
</evidence>
<evidence type="ECO:0000313" key="7">
    <source>
        <dbReference type="EMBL" id="QFG75129.1"/>
    </source>
</evidence>
<feature type="domain" description="Uracil-DNA glycosylase-like" evidence="6">
    <location>
        <begin position="236"/>
        <end position="399"/>
    </location>
</feature>
<dbReference type="NCBIfam" id="TIGR00628">
    <property type="entry name" value="ung"/>
    <property type="match status" value="1"/>
</dbReference>
<name>A0A5J6VMJ7_9VIRU</name>
<dbReference type="Pfam" id="PF03167">
    <property type="entry name" value="UDG"/>
    <property type="match status" value="1"/>
</dbReference>
<organism evidence="7">
    <name type="scientific">Megaviridae environmental sample</name>
    <dbReference type="NCBI Taxonomy" id="1737588"/>
    <lineage>
        <taxon>Viruses</taxon>
        <taxon>Varidnaviria</taxon>
        <taxon>Bamfordvirae</taxon>
        <taxon>Nucleocytoviricota</taxon>
        <taxon>Megaviricetes</taxon>
        <taxon>Imitervirales</taxon>
        <taxon>Mimiviridae</taxon>
        <taxon>environmental samples</taxon>
    </lineage>
</organism>
<dbReference type="NCBIfam" id="NF003588">
    <property type="entry name" value="PRK05254.1-1"/>
    <property type="match status" value="1"/>
</dbReference>
<dbReference type="InterPro" id="IPR018085">
    <property type="entry name" value="Ura-DNA_Glyclase_AS"/>
</dbReference>
<dbReference type="SUPFAM" id="SSF52141">
    <property type="entry name" value="Uracil-DNA glycosylase-like"/>
    <property type="match status" value="1"/>
</dbReference>
<keyword evidence="3" id="KW-0378">Hydrolase</keyword>
<evidence type="ECO:0000259" key="6">
    <source>
        <dbReference type="SMART" id="SM00986"/>
    </source>
</evidence>
<keyword evidence="2" id="KW-0227">DNA damage</keyword>
<reference evidence="7" key="1">
    <citation type="journal article" date="2019" name="Philos. Trans. R. Soc. Lond., B, Biol. Sci.">
        <title>Targeted metagenomic recovery of four divergent viruses reveals shared and distinctive characteristics of giant viruses of marine eukaryotes.</title>
        <authorList>
            <person name="Needham D.M."/>
            <person name="Poirier C."/>
            <person name="Hehenberger E."/>
            <person name="Jimenez V."/>
            <person name="Swalwell J.E."/>
            <person name="Santoro A.E."/>
            <person name="Worden A.Z."/>
        </authorList>
    </citation>
    <scope>NUCLEOTIDE SEQUENCE</scope>
    <source>
        <strain evidence="7">OPacV-421</strain>
    </source>
</reference>
<evidence type="ECO:0000256" key="1">
    <source>
        <dbReference type="ARBA" id="ARBA00008184"/>
    </source>
</evidence>
<dbReference type="NCBIfam" id="NF003589">
    <property type="entry name" value="PRK05254.1-2"/>
    <property type="match status" value="1"/>
</dbReference>
<dbReference type="PANTHER" id="PTHR11264">
    <property type="entry name" value="URACIL-DNA GLYCOSYLASE"/>
    <property type="match status" value="1"/>
</dbReference>
<dbReference type="GO" id="GO:0097510">
    <property type="term" value="P:base-excision repair, AP site formation via deaminated base removal"/>
    <property type="evidence" value="ECO:0007669"/>
    <property type="project" value="TreeGrafter"/>
</dbReference>
<dbReference type="NCBIfam" id="NF003592">
    <property type="entry name" value="PRK05254.1-5"/>
    <property type="match status" value="1"/>
</dbReference>
<dbReference type="SMART" id="SM00987">
    <property type="entry name" value="UreE_C"/>
    <property type="match status" value="1"/>
</dbReference>
<keyword evidence="4" id="KW-0234">DNA repair</keyword>
<comment type="similarity">
    <text evidence="1">Belongs to the uracil-DNA glycosylase (UDG) superfamily. UNG family.</text>
</comment>
<dbReference type="CDD" id="cd10027">
    <property type="entry name" value="UDG-F1-like"/>
    <property type="match status" value="1"/>
</dbReference>
<protein>
    <submittedName>
        <fullName evidence="7">Uracil DNA glycosylase superfamily protein</fullName>
    </submittedName>
</protein>
<dbReference type="PANTHER" id="PTHR11264:SF0">
    <property type="entry name" value="URACIL-DNA GLYCOSYLASE"/>
    <property type="match status" value="1"/>
</dbReference>
<dbReference type="InterPro" id="IPR036895">
    <property type="entry name" value="Uracil-DNA_glycosylase-like_sf"/>
</dbReference>
<dbReference type="InterPro" id="IPR002043">
    <property type="entry name" value="UDG_fam1"/>
</dbReference>
<dbReference type="EMBL" id="MN448299">
    <property type="protein sequence ID" value="QFG75129.1"/>
    <property type="molecule type" value="Genomic_DNA"/>
</dbReference>
<dbReference type="GO" id="GO:0004844">
    <property type="term" value="F:uracil DNA N-glycosylase activity"/>
    <property type="evidence" value="ECO:0007669"/>
    <property type="project" value="InterPro"/>
</dbReference>
<evidence type="ECO:0000256" key="2">
    <source>
        <dbReference type="ARBA" id="ARBA00022763"/>
    </source>
</evidence>
<feature type="active site" description="Proton acceptor" evidence="5">
    <location>
        <position position="251"/>
    </location>
</feature>
<proteinExistence type="inferred from homology"/>
<sequence>MLIMSRSLQHRGSAMVKDKCVEPSSKKTKLLFKSDYLYVKKMHRQGQILHNWKLLYRKKLGSYIVISWINDRPTKKNNKKKLACGDHYVEHIYKINWGFHDTNSNFIYVGNKEECFKLGMSQQYFNRSYRLQPTKDIMNLLSELENPLTTDDKTTQNISDYKTMTKGGVYMDAYNMSILYGHLIKPEHITDYTWFTLLKDEFKKDYFIQLKESLNKINKDYHTIYPPVNELFTSLNLCGFDKVKVVIIGQDPYHNENQAHGLAFSVRENNKIPPSLKNIFKECNSDIAVPIPKHGCLNHWAEQGVLLLNTILTVSKNQPASHKHLGWEVFTQSILGLINTLKQHIVFILWGRQAAQMATAINTEKHHIIISSHPSPLGARKTDMPFITSKCFSRCNAYLTHHQIEPINW</sequence>
<dbReference type="SMART" id="SM00986">
    <property type="entry name" value="UDG"/>
    <property type="match status" value="1"/>
</dbReference>
<dbReference type="HAMAP" id="MF_00148">
    <property type="entry name" value="UDG"/>
    <property type="match status" value="1"/>
</dbReference>
<evidence type="ECO:0000256" key="5">
    <source>
        <dbReference type="PROSITE-ProRule" id="PRU10072"/>
    </source>
</evidence>
<dbReference type="PROSITE" id="PS00130">
    <property type="entry name" value="U_DNA_GLYCOSYLASE"/>
    <property type="match status" value="1"/>
</dbReference>
<accession>A0A5J6VMJ7</accession>